<dbReference type="PANTHER" id="PTHR22683">
    <property type="entry name" value="SPORULATION PROTEIN RELATED"/>
    <property type="match status" value="1"/>
</dbReference>
<keyword evidence="7" id="KW-0159">Chromosome partition</keyword>
<evidence type="ECO:0000313" key="18">
    <source>
        <dbReference type="EMBL" id="SDB09100.1"/>
    </source>
</evidence>
<feature type="compositionally biased region" description="Polar residues" evidence="15">
    <location>
        <begin position="265"/>
        <end position="286"/>
    </location>
</feature>
<name>A0A1G6ALB4_EUBOX</name>
<comment type="function">
    <text evidence="13">Essential cell division protein that coordinates cell division and chromosome segregation. The N-terminus is involved in assembly of the cell-division machinery. The C-terminus functions as a DNA motor that moves dsDNA in an ATP-dependent manner towards the dif recombination site, which is located within the replication terminus region. Required for activation of the Xer recombinase, allowing activation of chromosome unlinking by recombination.</text>
</comment>
<dbReference type="GO" id="GO:0051301">
    <property type="term" value="P:cell division"/>
    <property type="evidence" value="ECO:0007669"/>
    <property type="project" value="UniProtKB-KW"/>
</dbReference>
<dbReference type="InterPro" id="IPR018541">
    <property type="entry name" value="Ftsk_gamma"/>
</dbReference>
<organism evidence="18 19">
    <name type="scientific">Eubacterium oxidoreducens</name>
    <dbReference type="NCBI Taxonomy" id="1732"/>
    <lineage>
        <taxon>Bacteria</taxon>
        <taxon>Bacillati</taxon>
        <taxon>Bacillota</taxon>
        <taxon>Clostridia</taxon>
        <taxon>Eubacteriales</taxon>
        <taxon>Eubacteriaceae</taxon>
        <taxon>Eubacterium</taxon>
    </lineage>
</organism>
<dbReference type="InterPro" id="IPR002543">
    <property type="entry name" value="FtsK_dom"/>
</dbReference>
<dbReference type="Pfam" id="PF01580">
    <property type="entry name" value="FtsK_SpoIIIE"/>
    <property type="match status" value="1"/>
</dbReference>
<gene>
    <name evidence="18" type="ORF">SAMN02910417_00657</name>
</gene>
<evidence type="ECO:0000256" key="7">
    <source>
        <dbReference type="ARBA" id="ARBA00022829"/>
    </source>
</evidence>
<evidence type="ECO:0000256" key="11">
    <source>
        <dbReference type="ARBA" id="ARBA00023136"/>
    </source>
</evidence>
<sequence>MAAKKKSSQSSKKRRNKKKNSTVSFKSEVSLWLILGISVFLFICNFGIGGKIGTPISYFFFGLFGLLAFIFPIVLFVGSAFYLSNKDNLRAIIKLVACFVFFIFLCVFLQLILYGDEGATLSDAYFYCGSNKTGGGVLGSAIANALVPNIGRVGAFIVDFIVLIICLVFITEKSIFDGLKNGGERVYSSAMEEHEFRSQIRQENAQKRRDERRMKRREKYARGVTMDTDLKKANHETNKETEKNESPILFSELSLQEEQGSPVSFDLKTQTNTSPSDALTEVTPQTHFEPVNEIEQPIKETITEPESLFGKNVKKETLKPTLEEDDDEFNWESNSQQGGPVYEEEYPPQETLDEEEHSNNDQATKEAQTSVDDNDVNEDTKDLDQWSTLSADEVNPEGVAEKAGTLKAAATAAEAAFSTSKKAPSTIIKYKFPPVSLLCKAKSMSGDSKARVQELGDKLIQTLKSFGVNVKPHGYSQGPAVTRYEVEPEMGVKVSKILNLADDIQLNLAAKDIRIEAPIPGKALIGIEIPNEKNSMVSFRELIESETFKNHNSKIAFAAGKDISGEVIVADIAKMPHILIAGSTGSGKSVCINTIVMSILYHADPNDVKLIMVDPKVVELSVYNGIPHLAIPVVTDPKKAAAALNWAVAEMTKRYNKFAEMEVRNIAGFNEKVEAGAVDENGQPLEKMYQLVIIVDELADLMMVSASEVEDSICRLAQLARAAGIHLVIATQRPSVNVITGLIKANMPSRIAFAVSSSIDSRTILDSNGAEKLLGKGDMLYFPQGYSKPLRVQGAFVSDDEVKSVVDYIKKQYPNGAYDEAAQQGIEQAHAQSNMEGTSGTNGSDLDVLFTEIGFNIAGNETVSIGSLQRNYRIGFNRAARIIDQLTREGVVGPERGTKPREVLMSKEEFAAKYQV</sequence>
<keyword evidence="10" id="KW-0238">DNA-binding</keyword>
<dbReference type="InterPro" id="IPR050206">
    <property type="entry name" value="FtsK/SpoIIIE/SftA"/>
</dbReference>
<evidence type="ECO:0000256" key="4">
    <source>
        <dbReference type="ARBA" id="ARBA00022618"/>
    </source>
</evidence>
<keyword evidence="9 16" id="KW-1133">Transmembrane helix</keyword>
<dbReference type="OrthoDB" id="9807790at2"/>
<feature type="compositionally biased region" description="Acidic residues" evidence="15">
    <location>
        <begin position="342"/>
        <end position="356"/>
    </location>
</feature>
<keyword evidence="19" id="KW-1185">Reference proteome</keyword>
<evidence type="ECO:0000256" key="12">
    <source>
        <dbReference type="ARBA" id="ARBA00023306"/>
    </source>
</evidence>
<accession>A0A1G6ALB4</accession>
<feature type="compositionally biased region" description="Polar residues" evidence="15">
    <location>
        <begin position="360"/>
        <end position="371"/>
    </location>
</feature>
<evidence type="ECO:0000256" key="13">
    <source>
        <dbReference type="ARBA" id="ARBA00024986"/>
    </source>
</evidence>
<dbReference type="InterPro" id="IPR036390">
    <property type="entry name" value="WH_DNA-bd_sf"/>
</dbReference>
<evidence type="ECO:0000256" key="14">
    <source>
        <dbReference type="PROSITE-ProRule" id="PRU00289"/>
    </source>
</evidence>
<dbReference type="InterPro" id="IPR027417">
    <property type="entry name" value="P-loop_NTPase"/>
</dbReference>
<evidence type="ECO:0000256" key="5">
    <source>
        <dbReference type="ARBA" id="ARBA00022692"/>
    </source>
</evidence>
<comment type="subcellular location">
    <subcellularLocation>
        <location evidence="1">Cell membrane</location>
        <topology evidence="1">Multi-pass membrane protein</topology>
    </subcellularLocation>
</comment>
<dbReference type="GO" id="GO:0003677">
    <property type="term" value="F:DNA binding"/>
    <property type="evidence" value="ECO:0007669"/>
    <property type="project" value="UniProtKB-KW"/>
</dbReference>
<dbReference type="PANTHER" id="PTHR22683:SF41">
    <property type="entry name" value="DNA TRANSLOCASE FTSK"/>
    <property type="match status" value="1"/>
</dbReference>
<dbReference type="SMART" id="SM00843">
    <property type="entry name" value="Ftsk_gamma"/>
    <property type="match status" value="1"/>
</dbReference>
<evidence type="ECO:0000313" key="19">
    <source>
        <dbReference type="Proteomes" id="UP000199228"/>
    </source>
</evidence>
<dbReference type="GO" id="GO:0005886">
    <property type="term" value="C:plasma membrane"/>
    <property type="evidence" value="ECO:0007669"/>
    <property type="project" value="UniProtKB-SubCell"/>
</dbReference>
<dbReference type="GO" id="GO:0005524">
    <property type="term" value="F:ATP binding"/>
    <property type="evidence" value="ECO:0007669"/>
    <property type="project" value="UniProtKB-UniRule"/>
</dbReference>
<evidence type="ECO:0000256" key="10">
    <source>
        <dbReference type="ARBA" id="ARBA00023125"/>
    </source>
</evidence>
<dbReference type="Gene3D" id="3.40.50.300">
    <property type="entry name" value="P-loop containing nucleotide triphosphate hydrolases"/>
    <property type="match status" value="1"/>
</dbReference>
<evidence type="ECO:0000256" key="8">
    <source>
        <dbReference type="ARBA" id="ARBA00022840"/>
    </source>
</evidence>
<protein>
    <submittedName>
        <fullName evidence="18">DNA segregation ATPase FtsK/SpoIIIE, S-DNA-T family</fullName>
    </submittedName>
</protein>
<evidence type="ECO:0000256" key="2">
    <source>
        <dbReference type="ARBA" id="ARBA00006474"/>
    </source>
</evidence>
<evidence type="ECO:0000256" key="16">
    <source>
        <dbReference type="SAM" id="Phobius"/>
    </source>
</evidence>
<dbReference type="InterPro" id="IPR025199">
    <property type="entry name" value="FtsK_4TM"/>
</dbReference>
<dbReference type="EMBL" id="FMXR01000006">
    <property type="protein sequence ID" value="SDB09100.1"/>
    <property type="molecule type" value="Genomic_DNA"/>
</dbReference>
<evidence type="ECO:0000256" key="15">
    <source>
        <dbReference type="SAM" id="MobiDB-lite"/>
    </source>
</evidence>
<dbReference type="InterPro" id="IPR041027">
    <property type="entry name" value="FtsK_alpha"/>
</dbReference>
<evidence type="ECO:0000259" key="17">
    <source>
        <dbReference type="PROSITE" id="PS50901"/>
    </source>
</evidence>
<reference evidence="18 19" key="1">
    <citation type="submission" date="2016-10" db="EMBL/GenBank/DDBJ databases">
        <authorList>
            <person name="de Groot N.N."/>
        </authorList>
    </citation>
    <scope>NUCLEOTIDE SEQUENCE [LARGE SCALE GENOMIC DNA]</scope>
    <source>
        <strain evidence="18 19">DSM 3217</strain>
    </source>
</reference>
<dbReference type="RefSeq" id="WP_090172173.1">
    <property type="nucleotide sequence ID" value="NZ_FMXR01000006.1"/>
</dbReference>
<dbReference type="Pfam" id="PF13491">
    <property type="entry name" value="FtsK_4TM"/>
    <property type="match status" value="1"/>
</dbReference>
<comment type="similarity">
    <text evidence="2">Belongs to the FtsK/SpoIIIE/SftA family.</text>
</comment>
<feature type="transmembrane region" description="Helical" evidence="16">
    <location>
        <begin position="59"/>
        <end position="83"/>
    </location>
</feature>
<dbReference type="PROSITE" id="PS50901">
    <property type="entry name" value="FTSK"/>
    <property type="match status" value="1"/>
</dbReference>
<evidence type="ECO:0000256" key="9">
    <source>
        <dbReference type="ARBA" id="ARBA00022989"/>
    </source>
</evidence>
<feature type="compositionally biased region" description="Basic and acidic residues" evidence="15">
    <location>
        <begin position="313"/>
        <end position="322"/>
    </location>
</feature>
<feature type="binding site" evidence="14">
    <location>
        <begin position="582"/>
        <end position="589"/>
    </location>
    <ligand>
        <name>ATP</name>
        <dbReference type="ChEBI" id="CHEBI:30616"/>
    </ligand>
</feature>
<dbReference type="SUPFAM" id="SSF46785">
    <property type="entry name" value="Winged helix' DNA-binding domain"/>
    <property type="match status" value="1"/>
</dbReference>
<evidence type="ECO:0000256" key="3">
    <source>
        <dbReference type="ARBA" id="ARBA00022475"/>
    </source>
</evidence>
<keyword evidence="6 14" id="KW-0547">Nucleotide-binding</keyword>
<evidence type="ECO:0000256" key="1">
    <source>
        <dbReference type="ARBA" id="ARBA00004651"/>
    </source>
</evidence>
<dbReference type="GO" id="GO:0007059">
    <property type="term" value="P:chromosome segregation"/>
    <property type="evidence" value="ECO:0007669"/>
    <property type="project" value="UniProtKB-KW"/>
</dbReference>
<dbReference type="InterPro" id="IPR036388">
    <property type="entry name" value="WH-like_DNA-bd_sf"/>
</dbReference>
<evidence type="ECO:0000256" key="6">
    <source>
        <dbReference type="ARBA" id="ARBA00022741"/>
    </source>
</evidence>
<dbReference type="Proteomes" id="UP000199228">
    <property type="component" value="Unassembled WGS sequence"/>
</dbReference>
<keyword evidence="11 16" id="KW-0472">Membrane</keyword>
<dbReference type="Gene3D" id="3.30.980.40">
    <property type="match status" value="1"/>
</dbReference>
<feature type="region of interest" description="Disordered" evidence="15">
    <location>
        <begin position="265"/>
        <end position="390"/>
    </location>
</feature>
<keyword evidence="3" id="KW-1003">Cell membrane</keyword>
<dbReference type="Gene3D" id="1.10.10.10">
    <property type="entry name" value="Winged helix-like DNA-binding domain superfamily/Winged helix DNA-binding domain"/>
    <property type="match status" value="1"/>
</dbReference>
<dbReference type="Pfam" id="PF17854">
    <property type="entry name" value="FtsK_alpha"/>
    <property type="match status" value="1"/>
</dbReference>
<dbReference type="Pfam" id="PF09397">
    <property type="entry name" value="FtsK_gamma"/>
    <property type="match status" value="1"/>
</dbReference>
<dbReference type="STRING" id="1732.SAMN02910417_00657"/>
<proteinExistence type="inferred from homology"/>
<feature type="transmembrane region" description="Helical" evidence="16">
    <location>
        <begin position="150"/>
        <end position="170"/>
    </location>
</feature>
<keyword evidence="8 14" id="KW-0067">ATP-binding</keyword>
<keyword evidence="4" id="KW-0132">Cell division</keyword>
<dbReference type="SUPFAM" id="SSF52540">
    <property type="entry name" value="P-loop containing nucleoside triphosphate hydrolases"/>
    <property type="match status" value="1"/>
</dbReference>
<feature type="transmembrane region" description="Helical" evidence="16">
    <location>
        <begin position="95"/>
        <end position="115"/>
    </location>
</feature>
<keyword evidence="12" id="KW-0131">Cell cycle</keyword>
<feature type="domain" description="FtsK" evidence="17">
    <location>
        <begin position="565"/>
        <end position="762"/>
    </location>
</feature>
<keyword evidence="5 16" id="KW-0812">Transmembrane</keyword>
<dbReference type="AlphaFoldDB" id="A0A1G6ALB4"/>